<dbReference type="EMBL" id="JACEIK010008813">
    <property type="protein sequence ID" value="MCE3051660.1"/>
    <property type="molecule type" value="Genomic_DNA"/>
</dbReference>
<gene>
    <name evidence="1" type="ORF">HAX54_050466</name>
</gene>
<organism evidence="1 2">
    <name type="scientific">Datura stramonium</name>
    <name type="common">Jimsonweed</name>
    <name type="synonym">Common thornapple</name>
    <dbReference type="NCBI Taxonomy" id="4076"/>
    <lineage>
        <taxon>Eukaryota</taxon>
        <taxon>Viridiplantae</taxon>
        <taxon>Streptophyta</taxon>
        <taxon>Embryophyta</taxon>
        <taxon>Tracheophyta</taxon>
        <taxon>Spermatophyta</taxon>
        <taxon>Magnoliopsida</taxon>
        <taxon>eudicotyledons</taxon>
        <taxon>Gunneridae</taxon>
        <taxon>Pentapetalae</taxon>
        <taxon>asterids</taxon>
        <taxon>lamiids</taxon>
        <taxon>Solanales</taxon>
        <taxon>Solanaceae</taxon>
        <taxon>Solanoideae</taxon>
        <taxon>Datureae</taxon>
        <taxon>Datura</taxon>
    </lineage>
</organism>
<keyword evidence="2" id="KW-1185">Reference proteome</keyword>
<protein>
    <submittedName>
        <fullName evidence="1">Uncharacterized protein</fullName>
    </submittedName>
</protein>
<reference evidence="1 2" key="1">
    <citation type="journal article" date="2021" name="BMC Genomics">
        <title>Datura genome reveals duplications of psychoactive alkaloid biosynthetic genes and high mutation rate following tissue culture.</title>
        <authorList>
            <person name="Rajewski A."/>
            <person name="Carter-House D."/>
            <person name="Stajich J."/>
            <person name="Litt A."/>
        </authorList>
    </citation>
    <scope>NUCLEOTIDE SEQUENCE [LARGE SCALE GENOMIC DNA]</scope>
    <source>
        <strain evidence="1">AR-01</strain>
    </source>
</reference>
<accession>A0ABS8WLE7</accession>
<evidence type="ECO:0000313" key="2">
    <source>
        <dbReference type="Proteomes" id="UP000823775"/>
    </source>
</evidence>
<feature type="non-terminal residue" evidence="1">
    <location>
        <position position="1"/>
    </location>
</feature>
<evidence type="ECO:0000313" key="1">
    <source>
        <dbReference type="EMBL" id="MCE3051660.1"/>
    </source>
</evidence>
<sequence length="68" mass="7299">QGEGPSLIPLRSNSFSLWAIKVPKNHQASDGLSIQPSLRPEVQAVCVKEGQRDDGQSGAQQLVMLTVT</sequence>
<proteinExistence type="predicted"/>
<name>A0ABS8WLE7_DATST</name>
<comment type="caution">
    <text evidence="1">The sequence shown here is derived from an EMBL/GenBank/DDBJ whole genome shotgun (WGS) entry which is preliminary data.</text>
</comment>
<dbReference type="Proteomes" id="UP000823775">
    <property type="component" value="Unassembled WGS sequence"/>
</dbReference>